<dbReference type="SUPFAM" id="SSF56112">
    <property type="entry name" value="Protein kinase-like (PK-like)"/>
    <property type="match status" value="1"/>
</dbReference>
<dbReference type="Pfam" id="PF00069">
    <property type="entry name" value="Pkinase"/>
    <property type="match status" value="1"/>
</dbReference>
<evidence type="ECO:0000256" key="3">
    <source>
        <dbReference type="ARBA" id="ARBA00022679"/>
    </source>
</evidence>
<dbReference type="InterPro" id="IPR000719">
    <property type="entry name" value="Prot_kinase_dom"/>
</dbReference>
<evidence type="ECO:0000259" key="10">
    <source>
        <dbReference type="PROSITE" id="PS50011"/>
    </source>
</evidence>
<reference evidence="11 12" key="1">
    <citation type="submission" date="2018-11" db="EMBL/GenBank/DDBJ databases">
        <authorList>
            <consortium name="Pathogen Informatics"/>
        </authorList>
    </citation>
    <scope>NUCLEOTIDE SEQUENCE [LARGE SCALE GENOMIC DNA]</scope>
</reference>
<proteinExistence type="predicted"/>
<dbReference type="EMBL" id="UYRU01046521">
    <property type="protein sequence ID" value="VDN09170.1"/>
    <property type="molecule type" value="Genomic_DNA"/>
</dbReference>
<name>A0A3P7L6Y2_DIBLA</name>
<sequence length="215" mass="24309">MSPEIVEERPYDHTADLWALGCILYELFAGTPPFYTNSIFKLVRMIIHDKVKWPEGMSAHFKSFLTGLLQKDPRQRLQWPELLEHPFVANLIEVSPATMRLNSPFTRPLTASQNLEKERQKQQLRRPNSSRLLRAASKDHTEVLVPPAKRPEKPTRMLNSCYQQPVSSDGSPIDDQAKAQTPTILSVKPDPDHQGNNKALGYVNDFGIGPSISPT</sequence>
<keyword evidence="4" id="KW-0547">Nucleotide-binding</keyword>
<evidence type="ECO:0000256" key="1">
    <source>
        <dbReference type="ARBA" id="ARBA00012513"/>
    </source>
</evidence>
<dbReference type="PROSITE" id="PS50011">
    <property type="entry name" value="PROTEIN_KINASE_DOM"/>
    <property type="match status" value="1"/>
</dbReference>
<evidence type="ECO:0000313" key="11">
    <source>
        <dbReference type="EMBL" id="VDN09170.1"/>
    </source>
</evidence>
<comment type="catalytic activity">
    <reaction evidence="7">
        <text>L-threonyl-[protein] + ATP = O-phospho-L-threonyl-[protein] + ADP + H(+)</text>
        <dbReference type="Rhea" id="RHEA:46608"/>
        <dbReference type="Rhea" id="RHEA-COMP:11060"/>
        <dbReference type="Rhea" id="RHEA-COMP:11605"/>
        <dbReference type="ChEBI" id="CHEBI:15378"/>
        <dbReference type="ChEBI" id="CHEBI:30013"/>
        <dbReference type="ChEBI" id="CHEBI:30616"/>
        <dbReference type="ChEBI" id="CHEBI:61977"/>
        <dbReference type="ChEBI" id="CHEBI:456216"/>
        <dbReference type="EC" id="2.7.11.1"/>
    </reaction>
</comment>
<evidence type="ECO:0000256" key="7">
    <source>
        <dbReference type="ARBA" id="ARBA00047899"/>
    </source>
</evidence>
<evidence type="ECO:0000256" key="9">
    <source>
        <dbReference type="SAM" id="MobiDB-lite"/>
    </source>
</evidence>
<feature type="region of interest" description="Disordered" evidence="9">
    <location>
        <begin position="146"/>
        <end position="215"/>
    </location>
</feature>
<gene>
    <name evidence="11" type="ORF">DILT_LOCUS5001</name>
</gene>
<dbReference type="GO" id="GO:0007224">
    <property type="term" value="P:smoothened signaling pathway"/>
    <property type="evidence" value="ECO:0007669"/>
    <property type="project" value="TreeGrafter"/>
</dbReference>
<evidence type="ECO:0000256" key="8">
    <source>
        <dbReference type="ARBA" id="ARBA00048679"/>
    </source>
</evidence>
<evidence type="ECO:0000256" key="4">
    <source>
        <dbReference type="ARBA" id="ARBA00022741"/>
    </source>
</evidence>
<evidence type="ECO:0000313" key="12">
    <source>
        <dbReference type="Proteomes" id="UP000281553"/>
    </source>
</evidence>
<accession>A0A3P7L6Y2</accession>
<evidence type="ECO:0000256" key="5">
    <source>
        <dbReference type="ARBA" id="ARBA00022777"/>
    </source>
</evidence>
<dbReference type="GO" id="GO:0005524">
    <property type="term" value="F:ATP binding"/>
    <property type="evidence" value="ECO:0007669"/>
    <property type="project" value="UniProtKB-KW"/>
</dbReference>
<dbReference type="AlphaFoldDB" id="A0A3P7L6Y2"/>
<dbReference type="InterPro" id="IPR011009">
    <property type="entry name" value="Kinase-like_dom_sf"/>
</dbReference>
<keyword evidence="12" id="KW-1185">Reference proteome</keyword>
<evidence type="ECO:0000256" key="2">
    <source>
        <dbReference type="ARBA" id="ARBA00022527"/>
    </source>
</evidence>
<dbReference type="OrthoDB" id="266718at2759"/>
<feature type="domain" description="Protein kinase" evidence="10">
    <location>
        <begin position="1"/>
        <end position="88"/>
    </location>
</feature>
<feature type="region of interest" description="Disordered" evidence="9">
    <location>
        <begin position="103"/>
        <end position="128"/>
    </location>
</feature>
<organism evidence="11 12">
    <name type="scientific">Dibothriocephalus latus</name>
    <name type="common">Fish tapeworm</name>
    <name type="synonym">Diphyllobothrium latum</name>
    <dbReference type="NCBI Taxonomy" id="60516"/>
    <lineage>
        <taxon>Eukaryota</taxon>
        <taxon>Metazoa</taxon>
        <taxon>Spiralia</taxon>
        <taxon>Lophotrochozoa</taxon>
        <taxon>Platyhelminthes</taxon>
        <taxon>Cestoda</taxon>
        <taxon>Eucestoda</taxon>
        <taxon>Diphyllobothriidea</taxon>
        <taxon>Diphyllobothriidae</taxon>
        <taxon>Dibothriocephalus</taxon>
    </lineage>
</organism>
<keyword evidence="3" id="KW-0808">Transferase</keyword>
<dbReference type="GO" id="GO:0005737">
    <property type="term" value="C:cytoplasm"/>
    <property type="evidence" value="ECO:0007669"/>
    <property type="project" value="TreeGrafter"/>
</dbReference>
<keyword evidence="6" id="KW-0067">ATP-binding</keyword>
<evidence type="ECO:0000256" key="6">
    <source>
        <dbReference type="ARBA" id="ARBA00022840"/>
    </source>
</evidence>
<dbReference type="GO" id="GO:0004674">
    <property type="term" value="F:protein serine/threonine kinase activity"/>
    <property type="evidence" value="ECO:0007669"/>
    <property type="project" value="UniProtKB-KW"/>
</dbReference>
<dbReference type="EC" id="2.7.11.1" evidence="1"/>
<keyword evidence="5" id="KW-0418">Kinase</keyword>
<dbReference type="PANTHER" id="PTHR22983">
    <property type="entry name" value="PROTEIN KINASE RELATED"/>
    <property type="match status" value="1"/>
</dbReference>
<dbReference type="Proteomes" id="UP000281553">
    <property type="component" value="Unassembled WGS sequence"/>
</dbReference>
<dbReference type="PANTHER" id="PTHR22983:SF6">
    <property type="entry name" value="SERINE_THREONINE-PROTEIN KINASE 36"/>
    <property type="match status" value="1"/>
</dbReference>
<protein>
    <recommendedName>
        <fullName evidence="1">non-specific serine/threonine protein kinase</fullName>
        <ecNumber evidence="1">2.7.11.1</ecNumber>
    </recommendedName>
</protein>
<dbReference type="Gene3D" id="1.10.510.10">
    <property type="entry name" value="Transferase(Phosphotransferase) domain 1"/>
    <property type="match status" value="1"/>
</dbReference>
<keyword evidence="2" id="KW-0723">Serine/threonine-protein kinase</keyword>
<feature type="compositionally biased region" description="Polar residues" evidence="9">
    <location>
        <begin position="157"/>
        <end position="170"/>
    </location>
</feature>
<comment type="catalytic activity">
    <reaction evidence="8">
        <text>L-seryl-[protein] + ATP = O-phospho-L-seryl-[protein] + ADP + H(+)</text>
        <dbReference type="Rhea" id="RHEA:17989"/>
        <dbReference type="Rhea" id="RHEA-COMP:9863"/>
        <dbReference type="Rhea" id="RHEA-COMP:11604"/>
        <dbReference type="ChEBI" id="CHEBI:15378"/>
        <dbReference type="ChEBI" id="CHEBI:29999"/>
        <dbReference type="ChEBI" id="CHEBI:30616"/>
        <dbReference type="ChEBI" id="CHEBI:83421"/>
        <dbReference type="ChEBI" id="CHEBI:456216"/>
        <dbReference type="EC" id="2.7.11.1"/>
    </reaction>
</comment>
<feature type="compositionally biased region" description="Polar residues" evidence="9">
    <location>
        <begin position="103"/>
        <end position="114"/>
    </location>
</feature>